<gene>
    <name evidence="1" type="ORF">NCTC12000_02304</name>
</gene>
<dbReference type="GO" id="GO:0016740">
    <property type="term" value="F:transferase activity"/>
    <property type="evidence" value="ECO:0007669"/>
    <property type="project" value="UniProtKB-KW"/>
</dbReference>
<sequence length="282" mass="32822">MCKEINIIWVGPQRLPYKYLQHLKKWHNLNPDHQINFITDEHSSSIQLPGINTMHWKQCFDLTDVRQEFLLREAERALREKAYATLSNIVRKVKIFNDGGYYFDTDIVPMKKLPTVTENTPFLSQPKTSYGAEFAKHRFVVSALYGSKHSPVFNEALTVMHETYQMKSLQDAIRENPEKTDYLRSYYSASLMLSRSVKRLYTNEQDYQKMIEDCQNEFGNPTAFQIIQDGSWGEGLNAVLMESKHLAATAIQRFFRATQALNQVNSNQSTSHMQSSEKPRFF</sequence>
<dbReference type="InterPro" id="IPR007577">
    <property type="entry name" value="GlycoTrfase_DXD_sugar-bd_CS"/>
</dbReference>
<evidence type="ECO:0000313" key="2">
    <source>
        <dbReference type="Proteomes" id="UP000254631"/>
    </source>
</evidence>
<dbReference type="RefSeq" id="WP_011947023.1">
    <property type="nucleotide sequence ID" value="NZ_BAZA01000266.1"/>
</dbReference>
<dbReference type="InterPro" id="IPR029044">
    <property type="entry name" value="Nucleotide-diphossugar_trans"/>
</dbReference>
<protein>
    <submittedName>
        <fullName evidence="1">Glycosyltransferase sugar-binding region containing DXD motif</fullName>
    </submittedName>
</protein>
<organism evidence="1 2">
    <name type="scientific">Legionella pneumophila</name>
    <dbReference type="NCBI Taxonomy" id="446"/>
    <lineage>
        <taxon>Bacteria</taxon>
        <taxon>Pseudomonadati</taxon>
        <taxon>Pseudomonadota</taxon>
        <taxon>Gammaproteobacteria</taxon>
        <taxon>Legionellales</taxon>
        <taxon>Legionellaceae</taxon>
        <taxon>Legionella</taxon>
    </lineage>
</organism>
<evidence type="ECO:0000313" key="1">
    <source>
        <dbReference type="EMBL" id="STX80293.1"/>
    </source>
</evidence>
<name>A0A378K7W4_LEGPN</name>
<dbReference type="Proteomes" id="UP000254631">
    <property type="component" value="Unassembled WGS sequence"/>
</dbReference>
<proteinExistence type="predicted"/>
<dbReference type="Pfam" id="PF04488">
    <property type="entry name" value="Gly_transf_sug"/>
    <property type="match status" value="1"/>
</dbReference>
<keyword evidence="1" id="KW-0808">Transferase</keyword>
<dbReference type="AlphaFoldDB" id="A0A378K7W4"/>
<dbReference type="SUPFAM" id="SSF53448">
    <property type="entry name" value="Nucleotide-diphospho-sugar transferases"/>
    <property type="match status" value="1"/>
</dbReference>
<accession>A0A378K7W4</accession>
<dbReference type="Gene3D" id="3.90.550.20">
    <property type="match status" value="1"/>
</dbReference>
<dbReference type="EMBL" id="UGOL01000001">
    <property type="protein sequence ID" value="STX80293.1"/>
    <property type="molecule type" value="Genomic_DNA"/>
</dbReference>
<reference evidence="1 2" key="1">
    <citation type="submission" date="2018-06" db="EMBL/GenBank/DDBJ databases">
        <authorList>
            <consortium name="Pathogen Informatics"/>
            <person name="Doyle S."/>
        </authorList>
    </citation>
    <scope>NUCLEOTIDE SEQUENCE [LARGE SCALE GENOMIC DNA]</scope>
    <source>
        <strain evidence="1 2">NCTC12000</strain>
    </source>
</reference>
<dbReference type="OMA" id="MHETYQV"/>